<comment type="similarity">
    <text evidence="1">Belongs to the RecJ family.</text>
</comment>
<evidence type="ECO:0000259" key="8">
    <source>
        <dbReference type="Pfam" id="PF17768"/>
    </source>
</evidence>
<dbReference type="GO" id="GO:0006281">
    <property type="term" value="P:DNA repair"/>
    <property type="evidence" value="ECO:0007669"/>
    <property type="project" value="InterPro"/>
</dbReference>
<dbReference type="GO" id="GO:0003676">
    <property type="term" value="F:nucleic acid binding"/>
    <property type="evidence" value="ECO:0007669"/>
    <property type="project" value="InterPro"/>
</dbReference>
<evidence type="ECO:0000259" key="6">
    <source>
        <dbReference type="Pfam" id="PF01368"/>
    </source>
</evidence>
<dbReference type="SUPFAM" id="SSF64182">
    <property type="entry name" value="DHH phosphoesterases"/>
    <property type="match status" value="1"/>
</dbReference>
<dbReference type="Proteomes" id="UP000012019">
    <property type="component" value="Unassembled WGS sequence"/>
</dbReference>
<evidence type="ECO:0000313" key="10">
    <source>
        <dbReference type="Proteomes" id="UP000012019"/>
    </source>
</evidence>
<reference evidence="9 10" key="1">
    <citation type="journal article" date="2013" name="Genome Announc.">
        <title>Draft Genome Sequence of Methylophaga lonarensis MPLT, a Haloalkaliphilic (Non-Methane-Utilizing) Methylotroph.</title>
        <authorList>
            <person name="Shetty S.A."/>
            <person name="Marathe N.P."/>
            <person name="Munot H."/>
            <person name="Antony C.P."/>
            <person name="Dhotre D.P."/>
            <person name="Murrell J.C."/>
            <person name="Shouche Y.S."/>
        </authorList>
    </citation>
    <scope>NUCLEOTIDE SEQUENCE [LARGE SCALE GENOMIC DNA]</scope>
    <source>
        <strain evidence="9 10">MPL</strain>
    </source>
</reference>
<keyword evidence="5 9" id="KW-0269">Exonuclease</keyword>
<dbReference type="InterPro" id="IPR004610">
    <property type="entry name" value="RecJ"/>
</dbReference>
<dbReference type="PANTHER" id="PTHR30255">
    <property type="entry name" value="SINGLE-STRANDED-DNA-SPECIFIC EXONUCLEASE RECJ"/>
    <property type="match status" value="1"/>
</dbReference>
<dbReference type="PATRIC" id="fig|1286106.3.peg.1652"/>
<keyword evidence="4" id="KW-0378">Hydrolase</keyword>
<evidence type="ECO:0000256" key="1">
    <source>
        <dbReference type="ARBA" id="ARBA00005915"/>
    </source>
</evidence>
<dbReference type="STRING" id="1286106.MPL1_08237"/>
<dbReference type="InterPro" id="IPR003156">
    <property type="entry name" value="DHHA1_dom"/>
</dbReference>
<name>M7PG44_9GAMM</name>
<dbReference type="Gene3D" id="3.90.1640.30">
    <property type="match status" value="1"/>
</dbReference>
<dbReference type="Gene3D" id="3.10.310.30">
    <property type="match status" value="1"/>
</dbReference>
<organism evidence="9 10">
    <name type="scientific">Methylophaga lonarensis MPL</name>
    <dbReference type="NCBI Taxonomy" id="1286106"/>
    <lineage>
        <taxon>Bacteria</taxon>
        <taxon>Pseudomonadati</taxon>
        <taxon>Pseudomonadota</taxon>
        <taxon>Gammaproteobacteria</taxon>
        <taxon>Thiotrichales</taxon>
        <taxon>Piscirickettsiaceae</taxon>
        <taxon>Methylophaga</taxon>
    </lineage>
</organism>
<feature type="domain" description="DDH" evidence="6">
    <location>
        <begin position="80"/>
        <end position="240"/>
    </location>
</feature>
<dbReference type="NCBIfam" id="TIGR00644">
    <property type="entry name" value="recJ"/>
    <property type="match status" value="1"/>
</dbReference>
<accession>M7PG44</accession>
<feature type="domain" description="RecJ OB" evidence="8">
    <location>
        <begin position="478"/>
        <end position="581"/>
    </location>
</feature>
<dbReference type="GO" id="GO:0008409">
    <property type="term" value="F:5'-3' exonuclease activity"/>
    <property type="evidence" value="ECO:0007669"/>
    <property type="project" value="InterPro"/>
</dbReference>
<dbReference type="InterPro" id="IPR041122">
    <property type="entry name" value="RecJ_OB"/>
</dbReference>
<dbReference type="EMBL" id="APHR01000040">
    <property type="protein sequence ID" value="EMR12840.1"/>
    <property type="molecule type" value="Genomic_DNA"/>
</dbReference>
<feature type="domain" description="DHHA1" evidence="7">
    <location>
        <begin position="371"/>
        <end position="457"/>
    </location>
</feature>
<dbReference type="InterPro" id="IPR001667">
    <property type="entry name" value="DDH_dom"/>
</dbReference>
<comment type="caution">
    <text evidence="9">The sequence shown here is derived from an EMBL/GenBank/DDBJ whole genome shotgun (WGS) entry which is preliminary data.</text>
</comment>
<protein>
    <recommendedName>
        <fullName evidence="2">Single-stranded-DNA-specific exonuclease RecJ</fullName>
    </recommendedName>
</protein>
<evidence type="ECO:0000256" key="3">
    <source>
        <dbReference type="ARBA" id="ARBA00022722"/>
    </source>
</evidence>
<sequence>MVADMAIISGQQIAIRDSEGWQQLPADWSDCLRRVLAARGIRSASDLRWSLHDLPRPDQLSGMATAVALLEQALDEQWHVMVVADFDSDGATSCALAVRGLRAFGLKQIDYIVPNRFKHGYGLTPALLEDIDAQHQPDCLLTVDNGIASLSGVAAAKARGMKVLITDHHLPGETLPEADAIINPNQQGEHFPGQSLAGVGVCFYLLLGLRQHLRQKNWFEKNAIAEPNMAEFLDLVAVGTVADLVPMDTLNRTLVSSGLDRLRQGRTIAGVRALMTVAGREQRELNTADIGFAIAPRLNAAGRMEDMRIGIELLLNDDMDSALQQARLLDEINQERKQVEQIMQADAMDMLMQMEQWLEDSEQPPGYCLYDPAWHQGVIGLLASRVKELKHRPVIVFADDDSGELKGSARSIPGIHIRDLLAHIDARNPGLIARFGGHAMAAGLSLPRENLPVFTEQMYLSLQQLADAAVYQQTLLSDGELPATEMDLQLARQLPVAAPWGQAFQAPQFHGVFEIISFNHVGQDQSHLKLLIALEDGRQITAMAFRQTAPDWLQDERRVLLVYRLDVNTFRQQSQLQLLVDHLLPAQEAAAIR</sequence>
<dbReference type="Pfam" id="PF17768">
    <property type="entry name" value="RecJ_OB"/>
    <property type="match status" value="1"/>
</dbReference>
<evidence type="ECO:0000313" key="9">
    <source>
        <dbReference type="EMBL" id="EMR12840.1"/>
    </source>
</evidence>
<dbReference type="AlphaFoldDB" id="M7PG44"/>
<dbReference type="PANTHER" id="PTHR30255:SF2">
    <property type="entry name" value="SINGLE-STRANDED-DNA-SPECIFIC EXONUCLEASE RECJ"/>
    <property type="match status" value="1"/>
</dbReference>
<dbReference type="eggNOG" id="COG0608">
    <property type="taxonomic scope" value="Bacteria"/>
</dbReference>
<evidence type="ECO:0000256" key="5">
    <source>
        <dbReference type="ARBA" id="ARBA00022839"/>
    </source>
</evidence>
<gene>
    <name evidence="9" type="ORF">MPL1_08237</name>
</gene>
<proteinExistence type="inferred from homology"/>
<dbReference type="InterPro" id="IPR051673">
    <property type="entry name" value="SSDNA_exonuclease_RecJ"/>
</dbReference>
<dbReference type="FunFam" id="3.90.1640.30:FF:000001">
    <property type="entry name" value="Single-stranded-DNA-specific exonuclease RecJ"/>
    <property type="match status" value="1"/>
</dbReference>
<evidence type="ECO:0000256" key="2">
    <source>
        <dbReference type="ARBA" id="ARBA00019841"/>
    </source>
</evidence>
<keyword evidence="3" id="KW-0540">Nuclease</keyword>
<keyword evidence="10" id="KW-1185">Reference proteome</keyword>
<evidence type="ECO:0000259" key="7">
    <source>
        <dbReference type="Pfam" id="PF02272"/>
    </source>
</evidence>
<evidence type="ECO:0000256" key="4">
    <source>
        <dbReference type="ARBA" id="ARBA00022801"/>
    </source>
</evidence>
<dbReference type="Pfam" id="PF01368">
    <property type="entry name" value="DHH"/>
    <property type="match status" value="1"/>
</dbReference>
<dbReference type="InterPro" id="IPR038763">
    <property type="entry name" value="DHH_sf"/>
</dbReference>
<dbReference type="GO" id="GO:0006310">
    <property type="term" value="P:DNA recombination"/>
    <property type="evidence" value="ECO:0007669"/>
    <property type="project" value="InterPro"/>
</dbReference>
<dbReference type="Pfam" id="PF02272">
    <property type="entry name" value="DHHA1"/>
    <property type="match status" value="1"/>
</dbReference>